<dbReference type="InterPro" id="IPR036875">
    <property type="entry name" value="Znf_CCHC_sf"/>
</dbReference>
<dbReference type="Pfam" id="PF00098">
    <property type="entry name" value="zf-CCHC"/>
    <property type="match status" value="1"/>
</dbReference>
<sequence length="258" mass="27858">MAQQLRDSCSKWLMANSSDVEDVINRVVLEQFVAKLPRKTAQWVQCHRPTSLNQAIQLAEDQMVACPGVGDLLPSASLSPSLSSPPLSLSKSVPLPRSRGGLPPKLAPRWRTGYGAEPAARPRAPPRGGSPPTGSFPQAKPSPLSPRQSLDLLPAARVAVKSGPACWRCGEPGHFIERCPLMEVGTLIRVPDVPKAALDQAGLYQIPVDDVVSSSKNAISNREKPDAVLIRSKRRWVLSTIDLEENMSGTYPAIVTTH</sequence>
<dbReference type="PANTHER" id="PTHR46888">
    <property type="entry name" value="ZINC KNUCKLE DOMAINCONTAINING PROTEIN-RELATED"/>
    <property type="match status" value="1"/>
</dbReference>
<dbReference type="PROSITE" id="PS50804">
    <property type="entry name" value="SCAN_BOX"/>
    <property type="match status" value="1"/>
</dbReference>
<dbReference type="InterPro" id="IPR003309">
    <property type="entry name" value="SCAN_dom"/>
</dbReference>
<dbReference type="SUPFAM" id="SSF47353">
    <property type="entry name" value="Retrovirus capsid dimerization domain-like"/>
    <property type="match status" value="1"/>
</dbReference>
<dbReference type="GO" id="GO:0003676">
    <property type="term" value="F:nucleic acid binding"/>
    <property type="evidence" value="ECO:0007669"/>
    <property type="project" value="InterPro"/>
</dbReference>
<proteinExistence type="predicted"/>
<evidence type="ECO:0000259" key="3">
    <source>
        <dbReference type="PROSITE" id="PS50158"/>
    </source>
</evidence>
<feature type="domain" description="SCAN box" evidence="4">
    <location>
        <begin position="4"/>
        <end position="61"/>
    </location>
</feature>
<dbReference type="KEGG" id="caua:113071238"/>
<dbReference type="Pfam" id="PF02023">
    <property type="entry name" value="SCAN"/>
    <property type="match status" value="1"/>
</dbReference>
<feature type="region of interest" description="Disordered" evidence="2">
    <location>
        <begin position="80"/>
        <end position="148"/>
    </location>
</feature>
<evidence type="ECO:0000256" key="1">
    <source>
        <dbReference type="PROSITE-ProRule" id="PRU00047"/>
    </source>
</evidence>
<dbReference type="Proteomes" id="UP000515129">
    <property type="component" value="Unplaced"/>
</dbReference>
<dbReference type="AlphaFoldDB" id="A0A6P6MWF6"/>
<protein>
    <submittedName>
        <fullName evidence="6">SCAN domain-containing protein SCAND2P</fullName>
    </submittedName>
</protein>
<dbReference type="InterPro" id="IPR038269">
    <property type="entry name" value="SCAN_sf"/>
</dbReference>
<name>A0A6P6MWF6_CARAU</name>
<feature type="domain" description="CCHC-type" evidence="3">
    <location>
        <begin position="166"/>
        <end position="180"/>
    </location>
</feature>
<keyword evidence="5" id="KW-1185">Reference proteome</keyword>
<dbReference type="PROSITE" id="PS50158">
    <property type="entry name" value="ZF_CCHC"/>
    <property type="match status" value="1"/>
</dbReference>
<evidence type="ECO:0000313" key="6">
    <source>
        <dbReference type="RefSeq" id="XP_026100386.1"/>
    </source>
</evidence>
<dbReference type="InterPro" id="IPR001878">
    <property type="entry name" value="Znf_CCHC"/>
</dbReference>
<keyword evidence="1" id="KW-0479">Metal-binding</keyword>
<evidence type="ECO:0000256" key="2">
    <source>
        <dbReference type="SAM" id="MobiDB-lite"/>
    </source>
</evidence>
<accession>A0A6P6MWF6</accession>
<dbReference type="PANTHER" id="PTHR46888:SF1">
    <property type="entry name" value="RIBONUCLEASE H"/>
    <property type="match status" value="1"/>
</dbReference>
<feature type="compositionally biased region" description="Low complexity" evidence="2">
    <location>
        <begin position="80"/>
        <end position="98"/>
    </location>
</feature>
<dbReference type="SMART" id="SM00343">
    <property type="entry name" value="ZnF_C2HC"/>
    <property type="match status" value="1"/>
</dbReference>
<dbReference type="Gene3D" id="4.10.60.10">
    <property type="entry name" value="Zinc finger, CCHC-type"/>
    <property type="match status" value="1"/>
</dbReference>
<evidence type="ECO:0000259" key="4">
    <source>
        <dbReference type="PROSITE" id="PS50804"/>
    </source>
</evidence>
<gene>
    <name evidence="6" type="primary">LOC113071238</name>
</gene>
<dbReference type="RefSeq" id="XP_026100386.1">
    <property type="nucleotide sequence ID" value="XM_026244601.1"/>
</dbReference>
<dbReference type="GeneID" id="113071238"/>
<keyword evidence="1" id="KW-0862">Zinc</keyword>
<reference evidence="6" key="1">
    <citation type="submission" date="2025-08" db="UniProtKB">
        <authorList>
            <consortium name="RefSeq"/>
        </authorList>
    </citation>
    <scope>IDENTIFICATION</scope>
    <source>
        <strain evidence="6">Wakin</strain>
        <tissue evidence="6">Muscle</tissue>
    </source>
</reference>
<evidence type="ECO:0000313" key="5">
    <source>
        <dbReference type="Proteomes" id="UP000515129"/>
    </source>
</evidence>
<keyword evidence="1" id="KW-0863">Zinc-finger</keyword>
<dbReference type="OrthoDB" id="8930638at2759"/>
<dbReference type="SUPFAM" id="SSF57756">
    <property type="entry name" value="Retrovirus zinc finger-like domains"/>
    <property type="match status" value="1"/>
</dbReference>
<organism evidence="5 6">
    <name type="scientific">Carassius auratus</name>
    <name type="common">Goldfish</name>
    <dbReference type="NCBI Taxonomy" id="7957"/>
    <lineage>
        <taxon>Eukaryota</taxon>
        <taxon>Metazoa</taxon>
        <taxon>Chordata</taxon>
        <taxon>Craniata</taxon>
        <taxon>Vertebrata</taxon>
        <taxon>Euteleostomi</taxon>
        <taxon>Actinopterygii</taxon>
        <taxon>Neopterygii</taxon>
        <taxon>Teleostei</taxon>
        <taxon>Ostariophysi</taxon>
        <taxon>Cypriniformes</taxon>
        <taxon>Cyprinidae</taxon>
        <taxon>Cyprininae</taxon>
        <taxon>Carassius</taxon>
    </lineage>
</organism>
<dbReference type="Gene3D" id="1.10.4020.10">
    <property type="entry name" value="DNA breaking-rejoining enzymes"/>
    <property type="match status" value="1"/>
</dbReference>
<dbReference type="GO" id="GO:0008270">
    <property type="term" value="F:zinc ion binding"/>
    <property type="evidence" value="ECO:0007669"/>
    <property type="project" value="UniProtKB-KW"/>
</dbReference>